<gene>
    <name evidence="7" type="ORF">DIZ80_02080</name>
</gene>
<evidence type="ECO:0000259" key="6">
    <source>
        <dbReference type="PROSITE" id="PS51352"/>
    </source>
</evidence>
<sequence length="214" mass="23723">MSVKSLLNSIALPLASIIGVNLMLASGTVAGSQQAQDDPHAHHKHMMKQTGYTSSSHRYEIPELSLIDTHNNKLSFTEIINTEKPVILNFIFTTCTTICPVLSATLSQVKQKLGDDAQNVKMISITIDPEQDTPERLKDYASKFKAGADWHFLTGSIDDIITTQKAFDAYKGDKMNHIPLTFLRSKTPNSPWIRLEGFTSAAEVLAEHRLQLSN</sequence>
<dbReference type="PROSITE" id="PS51352">
    <property type="entry name" value="THIOREDOXIN_2"/>
    <property type="match status" value="1"/>
</dbReference>
<dbReference type="InterPro" id="IPR013766">
    <property type="entry name" value="Thioredoxin_domain"/>
</dbReference>
<dbReference type="InterPro" id="IPR003782">
    <property type="entry name" value="SCO1/SenC"/>
</dbReference>
<evidence type="ECO:0000256" key="2">
    <source>
        <dbReference type="ARBA" id="ARBA00023008"/>
    </source>
</evidence>
<keyword evidence="4" id="KW-1015">Disulfide bond</keyword>
<evidence type="ECO:0000256" key="1">
    <source>
        <dbReference type="ARBA" id="ARBA00010996"/>
    </source>
</evidence>
<evidence type="ECO:0000256" key="5">
    <source>
        <dbReference type="SAM" id="MobiDB-lite"/>
    </source>
</evidence>
<comment type="caution">
    <text evidence="7">The sequence shown here is derived from an EMBL/GenBank/DDBJ whole genome shotgun (WGS) entry which is preliminary data.</text>
</comment>
<protein>
    <submittedName>
        <fullName evidence="7">SCO family protein</fullName>
    </submittedName>
</protein>
<evidence type="ECO:0000313" key="8">
    <source>
        <dbReference type="Proteomes" id="UP000254266"/>
    </source>
</evidence>
<dbReference type="CDD" id="cd02968">
    <property type="entry name" value="SCO"/>
    <property type="match status" value="1"/>
</dbReference>
<feature type="disulfide bond" description="Redox-active" evidence="4">
    <location>
        <begin position="95"/>
        <end position="99"/>
    </location>
</feature>
<comment type="similarity">
    <text evidence="1">Belongs to the SCO1/2 family.</text>
</comment>
<keyword evidence="8" id="KW-1185">Reference proteome</keyword>
<dbReference type="PANTHER" id="PTHR12151">
    <property type="entry name" value="ELECTRON TRANSPORT PROTIN SCO1/SENC FAMILY MEMBER"/>
    <property type="match status" value="1"/>
</dbReference>
<proteinExistence type="inferred from homology"/>
<dbReference type="Proteomes" id="UP000254266">
    <property type="component" value="Unassembled WGS sequence"/>
</dbReference>
<name>A0A370DN51_9GAMM</name>
<dbReference type="PANTHER" id="PTHR12151:SF25">
    <property type="entry name" value="LINALOOL DEHYDRATASE_ISOMERASE DOMAIN-CONTAINING PROTEIN"/>
    <property type="match status" value="1"/>
</dbReference>
<dbReference type="Pfam" id="PF02630">
    <property type="entry name" value="SCO1-SenC"/>
    <property type="match status" value="1"/>
</dbReference>
<reference evidence="7 8" key="1">
    <citation type="journal article" date="2018" name="ISME J.">
        <title>Endosymbiont genomes yield clues of tubeworm success.</title>
        <authorList>
            <person name="Li Y."/>
            <person name="Liles M.R."/>
            <person name="Halanych K.M."/>
        </authorList>
    </citation>
    <scope>NUCLEOTIDE SEQUENCE [LARGE SCALE GENOMIC DNA]</scope>
    <source>
        <strain evidence="7">A1464</strain>
    </source>
</reference>
<dbReference type="AlphaFoldDB" id="A0A370DN51"/>
<evidence type="ECO:0000256" key="3">
    <source>
        <dbReference type="PIRSR" id="PIRSR603782-1"/>
    </source>
</evidence>
<dbReference type="Gene3D" id="3.40.30.10">
    <property type="entry name" value="Glutaredoxin"/>
    <property type="match status" value="1"/>
</dbReference>
<accession>A0A370DN51</accession>
<dbReference type="InterPro" id="IPR036249">
    <property type="entry name" value="Thioredoxin-like_sf"/>
</dbReference>
<keyword evidence="2 3" id="KW-0186">Copper</keyword>
<feature type="binding site" evidence="3">
    <location>
        <position position="99"/>
    </location>
    <ligand>
        <name>Cu cation</name>
        <dbReference type="ChEBI" id="CHEBI:23378"/>
    </ligand>
</feature>
<dbReference type="EMBL" id="QFXC01000003">
    <property type="protein sequence ID" value="RDH85737.1"/>
    <property type="molecule type" value="Genomic_DNA"/>
</dbReference>
<dbReference type="GO" id="GO:0046872">
    <property type="term" value="F:metal ion binding"/>
    <property type="evidence" value="ECO:0007669"/>
    <property type="project" value="UniProtKB-KW"/>
</dbReference>
<keyword evidence="3" id="KW-0479">Metal-binding</keyword>
<feature type="domain" description="Thioredoxin" evidence="6">
    <location>
        <begin position="55"/>
        <end position="213"/>
    </location>
</feature>
<organism evidence="7 8">
    <name type="scientific">endosymbiont of Galathealinum brachiosum</name>
    <dbReference type="NCBI Taxonomy" id="2200906"/>
    <lineage>
        <taxon>Bacteria</taxon>
        <taxon>Pseudomonadati</taxon>
        <taxon>Pseudomonadota</taxon>
        <taxon>Gammaproteobacteria</taxon>
        <taxon>sulfur-oxidizing symbionts</taxon>
    </lineage>
</organism>
<feature type="region of interest" description="Disordered" evidence="5">
    <location>
        <begin position="33"/>
        <end position="54"/>
    </location>
</feature>
<dbReference type="SUPFAM" id="SSF52833">
    <property type="entry name" value="Thioredoxin-like"/>
    <property type="match status" value="1"/>
</dbReference>
<evidence type="ECO:0000256" key="4">
    <source>
        <dbReference type="PIRSR" id="PIRSR603782-2"/>
    </source>
</evidence>
<feature type="binding site" evidence="3">
    <location>
        <position position="95"/>
    </location>
    <ligand>
        <name>Cu cation</name>
        <dbReference type="ChEBI" id="CHEBI:23378"/>
    </ligand>
</feature>
<evidence type="ECO:0000313" key="7">
    <source>
        <dbReference type="EMBL" id="RDH85737.1"/>
    </source>
</evidence>